<proteinExistence type="predicted"/>
<reference evidence="1 2" key="1">
    <citation type="submission" date="2019-04" db="EMBL/GenBank/DDBJ databases">
        <authorList>
            <person name="Schori C."/>
            <person name="Ahrens C."/>
        </authorList>
    </citation>
    <scope>NUCLEOTIDE SEQUENCE [LARGE SCALE GENOMIC DNA]</scope>
    <source>
        <strain evidence="1 2">DSM 2950</strain>
    </source>
</reference>
<dbReference type="Proteomes" id="UP000515789">
    <property type="component" value="Chromosome"/>
</dbReference>
<sequence length="76" mass="8800">MFQWSVREIHLPQILNEEAIADEFSIWEQVSSLAAERFARTPGCLPAAPFLFRPHSSPRRPSFHFIPCTGIQKELY</sequence>
<evidence type="ECO:0000313" key="2">
    <source>
        <dbReference type="Proteomes" id="UP000515789"/>
    </source>
</evidence>
<dbReference type="AlphaFoldDB" id="A0A7G5MUE9"/>
<organism evidence="1 2">
    <name type="scientific">Blautia producta</name>
    <dbReference type="NCBI Taxonomy" id="33035"/>
    <lineage>
        <taxon>Bacteria</taxon>
        <taxon>Bacillati</taxon>
        <taxon>Bacillota</taxon>
        <taxon>Clostridia</taxon>
        <taxon>Lachnospirales</taxon>
        <taxon>Lachnospiraceae</taxon>
        <taxon>Blautia</taxon>
    </lineage>
</organism>
<protein>
    <submittedName>
        <fullName evidence="1">Uncharacterized protein</fullName>
    </submittedName>
</protein>
<name>A0A7G5MUE9_9FIRM</name>
<evidence type="ECO:0000313" key="1">
    <source>
        <dbReference type="EMBL" id="QMW78242.1"/>
    </source>
</evidence>
<dbReference type="EMBL" id="CP039126">
    <property type="protein sequence ID" value="QMW78242.1"/>
    <property type="molecule type" value="Genomic_DNA"/>
</dbReference>
<gene>
    <name evidence="1" type="ORF">E5259_11890</name>
</gene>
<accession>A0A7G5MUE9</accession>